<dbReference type="EMBL" id="ABVL01000025">
    <property type="protein sequence ID" value="EDY16991.1"/>
    <property type="molecule type" value="Genomic_DNA"/>
</dbReference>
<proteinExistence type="predicted"/>
<feature type="transmembrane region" description="Helical" evidence="5">
    <location>
        <begin position="199"/>
        <end position="223"/>
    </location>
</feature>
<evidence type="ECO:0000313" key="6">
    <source>
        <dbReference type="EMBL" id="EDY16991.1"/>
    </source>
</evidence>
<dbReference type="GO" id="GO:0016020">
    <property type="term" value="C:membrane"/>
    <property type="evidence" value="ECO:0007669"/>
    <property type="project" value="UniProtKB-SubCell"/>
</dbReference>
<dbReference type="InterPro" id="IPR052527">
    <property type="entry name" value="Metal_cation-efflux_comp"/>
</dbReference>
<evidence type="ECO:0000256" key="2">
    <source>
        <dbReference type="ARBA" id="ARBA00022692"/>
    </source>
</evidence>
<dbReference type="STRING" id="497964.CfE428DRAFT_5478"/>
<sequence length="256" mass="28834">MASDTAPLSASQGTEISARFVRGILFFERYVLPWIYVWFVYIQVSHAYAEYRNYHNPLHARLHPETFSIFCASITKYVLLAVLSAFTGIALFFSRQPTHPPKSLIHITVPLAMSYYVFLYGAIGLMPLELRENLLPLHWRVPAAVAALVLSIIGYAIALWGLANLGRSFAIMVAARGMVTAGPYQYVRHPMYLGYLFELTGLLLASACLGMLLLGAGFVFLMVTRAQLEEERLAEAYPAYRDYMRRTGFLFPRFGA</sequence>
<keyword evidence="7" id="KW-1185">Reference proteome</keyword>
<comment type="subcellular location">
    <subcellularLocation>
        <location evidence="1">Membrane</location>
        <topology evidence="1">Multi-pass membrane protein</topology>
    </subcellularLocation>
</comment>
<protein>
    <submittedName>
        <fullName evidence="6">Isoprenylcysteine carboxyl methyltransferase</fullName>
    </submittedName>
</protein>
<keyword evidence="4 5" id="KW-0472">Membrane</keyword>
<dbReference type="Pfam" id="PF04140">
    <property type="entry name" value="ICMT"/>
    <property type="match status" value="1"/>
</dbReference>
<feature type="transmembrane region" description="Helical" evidence="5">
    <location>
        <begin position="143"/>
        <end position="162"/>
    </location>
</feature>
<feature type="transmembrane region" description="Helical" evidence="5">
    <location>
        <begin position="30"/>
        <end position="47"/>
    </location>
</feature>
<keyword evidence="3 5" id="KW-1133">Transmembrane helix</keyword>
<keyword evidence="6" id="KW-0808">Transferase</keyword>
<dbReference type="GO" id="GO:0032259">
    <property type="term" value="P:methylation"/>
    <property type="evidence" value="ECO:0007669"/>
    <property type="project" value="UniProtKB-KW"/>
</dbReference>
<dbReference type="PANTHER" id="PTHR43847:SF1">
    <property type="entry name" value="BLL3993 PROTEIN"/>
    <property type="match status" value="1"/>
</dbReference>
<dbReference type="AlphaFoldDB" id="B4D988"/>
<dbReference type="RefSeq" id="WP_006982799.1">
    <property type="nucleotide sequence ID" value="NZ_ABVL01000025.1"/>
</dbReference>
<accession>B4D988</accession>
<dbReference type="Gene3D" id="1.20.120.1630">
    <property type="match status" value="1"/>
</dbReference>
<dbReference type="InParanoid" id="B4D988"/>
<keyword evidence="6" id="KW-0489">Methyltransferase</keyword>
<feature type="transmembrane region" description="Helical" evidence="5">
    <location>
        <begin position="104"/>
        <end position="123"/>
    </location>
</feature>
<feature type="transmembrane region" description="Helical" evidence="5">
    <location>
        <begin position="67"/>
        <end position="92"/>
    </location>
</feature>
<comment type="caution">
    <text evidence="6">The sequence shown here is derived from an EMBL/GenBank/DDBJ whole genome shotgun (WGS) entry which is preliminary data.</text>
</comment>
<evidence type="ECO:0000256" key="1">
    <source>
        <dbReference type="ARBA" id="ARBA00004141"/>
    </source>
</evidence>
<reference evidence="6 7" key="1">
    <citation type="journal article" date="2011" name="J. Bacteriol.">
        <title>Genome sequence of Chthoniobacter flavus Ellin428, an aerobic heterotrophic soil bacterium.</title>
        <authorList>
            <person name="Kant R."/>
            <person name="van Passel M.W."/>
            <person name="Palva A."/>
            <person name="Lucas S."/>
            <person name="Lapidus A."/>
            <person name="Glavina Del Rio T."/>
            <person name="Dalin E."/>
            <person name="Tice H."/>
            <person name="Bruce D."/>
            <person name="Goodwin L."/>
            <person name="Pitluck S."/>
            <person name="Larimer F.W."/>
            <person name="Land M.L."/>
            <person name="Hauser L."/>
            <person name="Sangwan P."/>
            <person name="de Vos W.M."/>
            <person name="Janssen P.H."/>
            <person name="Smidt H."/>
        </authorList>
    </citation>
    <scope>NUCLEOTIDE SEQUENCE [LARGE SCALE GENOMIC DNA]</scope>
    <source>
        <strain evidence="6 7">Ellin428</strain>
    </source>
</reference>
<gene>
    <name evidence="6" type="ORF">CfE428DRAFT_5478</name>
</gene>
<dbReference type="eggNOG" id="COG2020">
    <property type="taxonomic scope" value="Bacteria"/>
</dbReference>
<evidence type="ECO:0000256" key="4">
    <source>
        <dbReference type="ARBA" id="ARBA00023136"/>
    </source>
</evidence>
<dbReference type="PANTHER" id="PTHR43847">
    <property type="entry name" value="BLL3993 PROTEIN"/>
    <property type="match status" value="1"/>
</dbReference>
<keyword evidence="2 5" id="KW-0812">Transmembrane</keyword>
<dbReference type="GO" id="GO:0004671">
    <property type="term" value="F:protein C-terminal S-isoprenylcysteine carboxyl O-methyltransferase activity"/>
    <property type="evidence" value="ECO:0007669"/>
    <property type="project" value="InterPro"/>
</dbReference>
<organism evidence="6 7">
    <name type="scientific">Chthoniobacter flavus Ellin428</name>
    <dbReference type="NCBI Taxonomy" id="497964"/>
    <lineage>
        <taxon>Bacteria</taxon>
        <taxon>Pseudomonadati</taxon>
        <taxon>Verrucomicrobiota</taxon>
        <taxon>Spartobacteria</taxon>
        <taxon>Chthoniobacterales</taxon>
        <taxon>Chthoniobacteraceae</taxon>
        <taxon>Chthoniobacter</taxon>
    </lineage>
</organism>
<evidence type="ECO:0000256" key="3">
    <source>
        <dbReference type="ARBA" id="ARBA00022989"/>
    </source>
</evidence>
<evidence type="ECO:0000256" key="5">
    <source>
        <dbReference type="SAM" id="Phobius"/>
    </source>
</evidence>
<name>B4D988_9BACT</name>
<evidence type="ECO:0000313" key="7">
    <source>
        <dbReference type="Proteomes" id="UP000005824"/>
    </source>
</evidence>
<dbReference type="InterPro" id="IPR007269">
    <property type="entry name" value="ICMT_MeTrfase"/>
</dbReference>
<dbReference type="Proteomes" id="UP000005824">
    <property type="component" value="Unassembled WGS sequence"/>
</dbReference>